<keyword evidence="2" id="KW-1185">Reference proteome</keyword>
<name>A0A8U8BYC0_GEOPR</name>
<dbReference type="Ensembl" id="ENSCPVT00000028777.1">
    <property type="protein sequence ID" value="ENSCPVP00000024114.1"/>
    <property type="gene ID" value="ENSCPVG00000018600.1"/>
</dbReference>
<protein>
    <submittedName>
        <fullName evidence="1">Uncharacterized protein</fullName>
    </submittedName>
</protein>
<reference evidence="1" key="2">
    <citation type="submission" date="2025-08" db="UniProtKB">
        <authorList>
            <consortium name="Ensembl"/>
        </authorList>
    </citation>
    <scope>IDENTIFICATION</scope>
</reference>
<evidence type="ECO:0000313" key="2">
    <source>
        <dbReference type="Proteomes" id="UP000694382"/>
    </source>
</evidence>
<proteinExistence type="predicted"/>
<accession>A0A8U8BYC0</accession>
<dbReference type="AlphaFoldDB" id="A0A8U8BYC0"/>
<reference evidence="1" key="1">
    <citation type="submission" date="2020-02" db="EMBL/GenBank/DDBJ databases">
        <authorList>
            <person name="Enbody D E."/>
            <person name="Pettersson E M."/>
        </authorList>
    </citation>
    <scope>NUCLEOTIDE SEQUENCE [LARGE SCALE GENOMIC DNA]</scope>
</reference>
<reference evidence="1" key="3">
    <citation type="submission" date="2025-09" db="UniProtKB">
        <authorList>
            <consortium name="Ensembl"/>
        </authorList>
    </citation>
    <scope>IDENTIFICATION</scope>
</reference>
<organism evidence="1 2">
    <name type="scientific">Geospiza parvula</name>
    <name type="common">Small tree-finch</name>
    <name type="synonym">Camarhynchus parvulus</name>
    <dbReference type="NCBI Taxonomy" id="87175"/>
    <lineage>
        <taxon>Eukaryota</taxon>
        <taxon>Metazoa</taxon>
        <taxon>Chordata</taxon>
        <taxon>Craniata</taxon>
        <taxon>Vertebrata</taxon>
        <taxon>Euteleostomi</taxon>
        <taxon>Archelosauria</taxon>
        <taxon>Archosauria</taxon>
        <taxon>Dinosauria</taxon>
        <taxon>Saurischia</taxon>
        <taxon>Theropoda</taxon>
        <taxon>Coelurosauria</taxon>
        <taxon>Aves</taxon>
        <taxon>Neognathae</taxon>
        <taxon>Neoaves</taxon>
        <taxon>Telluraves</taxon>
        <taxon>Australaves</taxon>
        <taxon>Passeriformes</taxon>
        <taxon>Thraupidae</taxon>
        <taxon>Camarhynchus</taxon>
    </lineage>
</organism>
<dbReference type="Proteomes" id="UP000694382">
    <property type="component" value="Chromosome 9"/>
</dbReference>
<evidence type="ECO:0000313" key="1">
    <source>
        <dbReference type="Ensembl" id="ENSCPVP00000024114.1"/>
    </source>
</evidence>
<sequence>KPSKTKFTITAIYSTLPKPQGWPSSIANWQSCILASNKSAASPALPPVRNKSSWYCRTRGCPAWHCQHSSAQASQSHLVPVGSVLEKRQ</sequence>